<sequence>MASRAYSAAPDDPRPRDAGDTLQSPRMIARVLLDCLIQDLTRDGYVHSIDLFAALGSVGGFSCILAALDIASAGQLRDGADLVVVETKDGSRYYAGNLPNAFLLESHDSFLNLTYGAARQSGGLISQEMVMETFRHVAATIGHPQFGISRLLEEHRPGDTPLIYVRRLWPKVAEILDRHLVPIRRRPLAIGMALELAFVSGKPPLDPSLAARIVTECAVPMAKLDPRSIA</sequence>
<reference evidence="2 3" key="1">
    <citation type="journal article" date="2015" name="Int. J. Syst. Evol. Microbiol.">
        <title>Rhizobium anhuiense sp. nov., isolated from effective nodules of Vicia faba and Pisum sativum.</title>
        <authorList>
            <person name="Zhang Y.J."/>
            <person name="Zheng W.T."/>
            <person name="Everall I."/>
            <person name="Young J.P."/>
            <person name="Zhang X.X."/>
            <person name="Tian C.F."/>
            <person name="Sui X.H."/>
            <person name="Wang E.T."/>
            <person name="Chen W.X."/>
        </authorList>
    </citation>
    <scope>NUCLEOTIDE SEQUENCE [LARGE SCALE GENOMIC DNA]</scope>
    <source>
        <strain evidence="2 3">CCBAU 23252</strain>
    </source>
</reference>
<feature type="region of interest" description="Disordered" evidence="1">
    <location>
        <begin position="1"/>
        <end position="21"/>
    </location>
</feature>
<dbReference type="RefSeq" id="WP_127430227.1">
    <property type="nucleotide sequence ID" value="NZ_BMFI01000001.1"/>
</dbReference>
<evidence type="ECO:0000313" key="3">
    <source>
        <dbReference type="Proteomes" id="UP000273611"/>
    </source>
</evidence>
<name>A0A3S0SSJ5_9HYPH</name>
<dbReference type="GeneID" id="75220956"/>
<accession>A0A3S0SSJ5</accession>
<evidence type="ECO:0000313" key="2">
    <source>
        <dbReference type="EMBL" id="RUM03214.1"/>
    </source>
</evidence>
<dbReference type="AlphaFoldDB" id="A0A3S0SSJ5"/>
<protein>
    <submittedName>
        <fullName evidence="2">Uncharacterized protein</fullName>
    </submittedName>
</protein>
<dbReference type="Proteomes" id="UP000273611">
    <property type="component" value="Unassembled WGS sequence"/>
</dbReference>
<organism evidence="2 3">
    <name type="scientific">Rhizobium anhuiense</name>
    <dbReference type="NCBI Taxonomy" id="1184720"/>
    <lineage>
        <taxon>Bacteria</taxon>
        <taxon>Pseudomonadati</taxon>
        <taxon>Pseudomonadota</taxon>
        <taxon>Alphaproteobacteria</taxon>
        <taxon>Hyphomicrobiales</taxon>
        <taxon>Rhizobiaceae</taxon>
        <taxon>Rhizobium/Agrobacterium group</taxon>
        <taxon>Rhizobium</taxon>
    </lineage>
</organism>
<gene>
    <name evidence="2" type="ORF">EEQ99_08455</name>
</gene>
<dbReference type="EMBL" id="RIBW01000002">
    <property type="protein sequence ID" value="RUM03214.1"/>
    <property type="molecule type" value="Genomic_DNA"/>
</dbReference>
<comment type="caution">
    <text evidence="2">The sequence shown here is derived from an EMBL/GenBank/DDBJ whole genome shotgun (WGS) entry which is preliminary data.</text>
</comment>
<evidence type="ECO:0000256" key="1">
    <source>
        <dbReference type="SAM" id="MobiDB-lite"/>
    </source>
</evidence>
<proteinExistence type="predicted"/>